<protein>
    <recommendedName>
        <fullName evidence="1">Glycine-rich domain-containing protein</fullName>
    </recommendedName>
</protein>
<evidence type="ECO:0000259" key="1">
    <source>
        <dbReference type="Pfam" id="PF21722"/>
    </source>
</evidence>
<feature type="domain" description="Glycine-rich" evidence="1">
    <location>
        <begin position="243"/>
        <end position="368"/>
    </location>
</feature>
<dbReference type="EMBL" id="LR797069">
    <property type="protein sequence ID" value="CAB4184499.1"/>
    <property type="molecule type" value="Genomic_DNA"/>
</dbReference>
<sequence length="547" mass="52884">MAQFGSSNSYTSGNLSASQDPNGNAIISPSIAFGASPLGVAARTQTLYGIANANFDLTCADPGTAVTVDNAIPYWSLETDGTITTTMVYNETTQNWSVRIDPTGAETGDSAILKTRTYLLNDDALALRQKAFVSLTKQGTTGTAQWSVVLSATYFDEAGTQLSTYNIGTAADTGTWTGINGVTTSGSAAISTQAAYADIALTLTAAGSVSGTAKVDINSVLIGTSEAAAGGGGFLITERFTSSGTWTRPTGVDYVDVAVLSGGCGGGSGGLRYDATSNQSDVSGAASGGRGGSWSLLRNIYVGDVSTVTVGVGAGGVGLASQTSTKAVGSSGTANIARNEARNPGGASSFGTYLSVAGGGTSTSGTATSTVYGYVEVLADNSNDLGPFKPYTKGAPYTAVVGTAIAGGAGTVTTASITGTAGTAYTGAGGTAGTALGLFCQGGAQQGARSNAGTAPVAESGMASAGGGAGATGGAAAYRMTAGAGTITITAGNGANAVANTGSTGGGGASCSCAITGATNYSNSRIVATSGAGGNGGSGAVIVAWTA</sequence>
<accession>A0A6J5QIN2</accession>
<name>A0A6J5QIN2_9CAUD</name>
<reference evidence="2" key="1">
    <citation type="submission" date="2020-05" db="EMBL/GenBank/DDBJ databases">
        <authorList>
            <person name="Chiriac C."/>
            <person name="Salcher M."/>
            <person name="Ghai R."/>
            <person name="Kavagutti S V."/>
        </authorList>
    </citation>
    <scope>NUCLEOTIDE SEQUENCE</scope>
</reference>
<dbReference type="InterPro" id="IPR049304">
    <property type="entry name" value="Gly_rich_dom"/>
</dbReference>
<dbReference type="EMBL" id="LR797428">
    <property type="protein sequence ID" value="CAB4215459.1"/>
    <property type="molecule type" value="Genomic_DNA"/>
</dbReference>
<organism evidence="2">
    <name type="scientific">uncultured Caudovirales phage</name>
    <dbReference type="NCBI Taxonomy" id="2100421"/>
    <lineage>
        <taxon>Viruses</taxon>
        <taxon>Duplodnaviria</taxon>
        <taxon>Heunggongvirae</taxon>
        <taxon>Uroviricota</taxon>
        <taxon>Caudoviricetes</taxon>
        <taxon>Peduoviridae</taxon>
        <taxon>Maltschvirus</taxon>
        <taxon>Maltschvirus maltsch</taxon>
    </lineage>
</organism>
<dbReference type="EMBL" id="LR798419">
    <property type="protein sequence ID" value="CAB5230558.1"/>
    <property type="molecule type" value="Genomic_DNA"/>
</dbReference>
<gene>
    <name evidence="2" type="ORF">UFOVP1126_23</name>
    <name evidence="3" type="ORF">UFOVP1485_23</name>
    <name evidence="4" type="ORF">UFOVP1573_36</name>
</gene>
<evidence type="ECO:0000313" key="3">
    <source>
        <dbReference type="EMBL" id="CAB4215459.1"/>
    </source>
</evidence>
<evidence type="ECO:0000313" key="2">
    <source>
        <dbReference type="EMBL" id="CAB4184499.1"/>
    </source>
</evidence>
<dbReference type="Pfam" id="PF21722">
    <property type="entry name" value="Gly_rich_2"/>
    <property type="match status" value="1"/>
</dbReference>
<evidence type="ECO:0000313" key="4">
    <source>
        <dbReference type="EMBL" id="CAB5230558.1"/>
    </source>
</evidence>
<proteinExistence type="predicted"/>